<protein>
    <submittedName>
        <fullName evidence="2">Acidobacterial duplicated orphan permease</fullName>
    </submittedName>
</protein>
<dbReference type="AlphaFoldDB" id="A0A143PKK7"/>
<evidence type="ECO:0000313" key="2">
    <source>
        <dbReference type="EMBL" id="AMY08304.1"/>
    </source>
</evidence>
<evidence type="ECO:0000313" key="3">
    <source>
        <dbReference type="Proteomes" id="UP000076079"/>
    </source>
</evidence>
<dbReference type="EMBL" id="CP015136">
    <property type="protein sequence ID" value="AMY08304.1"/>
    <property type="molecule type" value="Genomic_DNA"/>
</dbReference>
<sequence length="125" mass="13549">MATDRHRSAGMNHDDALRAARAAFGSIEAVKDRVRDVGWESMLDNLLQDVRYALRMLTKSPAFAAVAVLSLALGIGANASVFTLICGELFPVLTYPHATRLVKLVGFTNGASTPTRCGWTAHYLE</sequence>
<evidence type="ECO:0000256" key="1">
    <source>
        <dbReference type="SAM" id="Phobius"/>
    </source>
</evidence>
<keyword evidence="3" id="KW-1185">Reference proteome</keyword>
<reference evidence="3" key="2">
    <citation type="submission" date="2016-04" db="EMBL/GenBank/DDBJ databases">
        <title>First Complete Genome Sequence of a Subdivision 6 Acidobacterium.</title>
        <authorList>
            <person name="Huang S."/>
            <person name="Vieira S."/>
            <person name="Bunk B."/>
            <person name="Riedel T."/>
            <person name="Sproeer C."/>
            <person name="Overmann J."/>
        </authorList>
    </citation>
    <scope>NUCLEOTIDE SEQUENCE [LARGE SCALE GENOMIC DNA]</scope>
    <source>
        <strain evidence="3">DSM 100886 HEG_-6_39</strain>
    </source>
</reference>
<gene>
    <name evidence="2" type="ORF">LuPra_01498</name>
</gene>
<name>A0A143PKK7_LUTPR</name>
<dbReference type="KEGG" id="abac:LuPra_01498"/>
<proteinExistence type="predicted"/>
<keyword evidence="1" id="KW-0472">Membrane</keyword>
<keyword evidence="1" id="KW-1133">Transmembrane helix</keyword>
<keyword evidence="1" id="KW-0812">Transmembrane</keyword>
<organism evidence="2 3">
    <name type="scientific">Luteitalea pratensis</name>
    <dbReference type="NCBI Taxonomy" id="1855912"/>
    <lineage>
        <taxon>Bacteria</taxon>
        <taxon>Pseudomonadati</taxon>
        <taxon>Acidobacteriota</taxon>
        <taxon>Vicinamibacteria</taxon>
        <taxon>Vicinamibacterales</taxon>
        <taxon>Vicinamibacteraceae</taxon>
        <taxon>Luteitalea</taxon>
    </lineage>
</organism>
<reference evidence="2 3" key="1">
    <citation type="journal article" date="2016" name="Genome Announc.">
        <title>First Complete Genome Sequence of a Subdivision 6 Acidobacterium Strain.</title>
        <authorList>
            <person name="Huang S."/>
            <person name="Vieira S."/>
            <person name="Bunk B."/>
            <person name="Riedel T."/>
            <person name="Sproer C."/>
            <person name="Overmann J."/>
        </authorList>
    </citation>
    <scope>NUCLEOTIDE SEQUENCE [LARGE SCALE GENOMIC DNA]</scope>
    <source>
        <strain evidence="3">DSM 100886 HEG_-6_39</strain>
    </source>
</reference>
<dbReference type="STRING" id="1855912.LuPra_01498"/>
<accession>A0A143PKK7</accession>
<feature type="transmembrane region" description="Helical" evidence="1">
    <location>
        <begin position="62"/>
        <end position="85"/>
    </location>
</feature>
<dbReference type="Proteomes" id="UP000076079">
    <property type="component" value="Chromosome"/>
</dbReference>